<comment type="similarity">
    <text evidence="2 8">Belongs to the carbamoyltransferase HypF family.</text>
</comment>
<sequence length="776" mass="84864">MKQETVVRLRVTVEGTVQGVGFRPFTFRVAQQLGVAGWITNSSRGALLELEGPVGAVETFLVRLQTEAPATAKVDRLTVEPASPMGETVFGIRDSEGAGARRLVVPPDLAICADCLRELSDPMDRRYRYPFLTCTQCGPRVSLITDIPYDRANTTMSRFELCMSCRVEYEDPTNRRFHAEPIACPACGPRLALWDVQGHEVAREQEALQQACEIIRQGGIVAVKGIGGFQLWVDARSDTAVQRLRLRKTRPDKPFAVLFPSVSAVRESCRVAPEEEVLLLSPGAPIVLLRQRNHSGLVQSVSSNTPFVGAMVPSSPLHHLLMTELQGPAVATSGNRSDEPIVIDEQEALVRLAGIADAFLVHDRAIARPVDDSIVRVVEGETLILRRARGYVPRSIRVQAPLTNGSAMVPILAVGGHLKNTIALAYGDRVMLSQHLGDLSTLEAFEAFRRAVDDLQRLLAVQPQVVACDLHPDYRSTIFAQEFAERHAVPPVRVQHHHAHVASCMAEHNLDGEVLGVAWDGGGSGSDGTIWGGEFLIAGYPGFRRLAHLRPFRLPGGEAAMRKPWRCAFSVLWETYGEKGAVEACAARQSVKKEGDALAALLHRGIASPWTTSMGRLFDAVSSIAGLCDEASFEGQAAMALEFAAERYEKNVPGDETGYPFAVMRNDGNQAMWVADWRPLIESLIKERREGSSSERIAYRFHLALVDLIGQIAEHATLPRVVLTGGCFQNVLLLRLARRRLARAGFTVYSHRQVPPNDGGLSLGQAIVAAHRSGEK</sequence>
<evidence type="ECO:0000256" key="5">
    <source>
        <dbReference type="ARBA" id="ARBA00022771"/>
    </source>
</evidence>
<dbReference type="GO" id="GO:0016874">
    <property type="term" value="F:ligase activity"/>
    <property type="evidence" value="ECO:0007669"/>
    <property type="project" value="UniProtKB-KW"/>
</dbReference>
<dbReference type="PIRSF" id="PIRSF006256">
    <property type="entry name" value="CMPcnvr_hdrg_mat"/>
    <property type="match status" value="1"/>
</dbReference>
<evidence type="ECO:0000256" key="3">
    <source>
        <dbReference type="ARBA" id="ARBA00022598"/>
    </source>
</evidence>
<protein>
    <recommendedName>
        <fullName evidence="8">Carbamoyltransferase</fullName>
        <ecNumber evidence="8">6.2.-.-</ecNumber>
    </recommendedName>
</protein>
<dbReference type="PROSITE" id="PS51160">
    <property type="entry name" value="ACYLPHOSPHATASE_3"/>
    <property type="match status" value="1"/>
</dbReference>
<keyword evidence="5" id="KW-0863">Zinc-finger</keyword>
<comment type="catalytic activity">
    <reaction evidence="9">
        <text>an acyl phosphate + H2O = a carboxylate + phosphate + H(+)</text>
        <dbReference type="Rhea" id="RHEA:14965"/>
        <dbReference type="ChEBI" id="CHEBI:15377"/>
        <dbReference type="ChEBI" id="CHEBI:15378"/>
        <dbReference type="ChEBI" id="CHEBI:29067"/>
        <dbReference type="ChEBI" id="CHEBI:43474"/>
        <dbReference type="ChEBI" id="CHEBI:59918"/>
        <dbReference type="EC" id="3.6.1.7"/>
    </reaction>
</comment>
<dbReference type="InterPro" id="IPR006070">
    <property type="entry name" value="Sua5-like_dom"/>
</dbReference>
<evidence type="ECO:0000256" key="6">
    <source>
        <dbReference type="ARBA" id="ARBA00022833"/>
    </source>
</evidence>
<keyword evidence="3 12" id="KW-0436">Ligase</keyword>
<keyword evidence="4" id="KW-0479">Metal-binding</keyword>
<evidence type="ECO:0000256" key="7">
    <source>
        <dbReference type="ARBA" id="ARBA00048220"/>
    </source>
</evidence>
<keyword evidence="9" id="KW-0378">Hydrolase</keyword>
<dbReference type="Gene3D" id="3.30.110.120">
    <property type="match status" value="1"/>
</dbReference>
<dbReference type="Pfam" id="PF07503">
    <property type="entry name" value="zf-HYPF"/>
    <property type="match status" value="2"/>
</dbReference>
<gene>
    <name evidence="12" type="primary">hypF</name>
    <name evidence="12" type="ORF">NSPZN2_130018</name>
</gene>
<dbReference type="Pfam" id="PF00708">
    <property type="entry name" value="Acylphosphatase"/>
    <property type="match status" value="1"/>
</dbReference>
<dbReference type="PANTHER" id="PTHR42959:SF1">
    <property type="entry name" value="CARBAMOYLTRANSFERASE HYPF"/>
    <property type="match status" value="1"/>
</dbReference>
<dbReference type="InterPro" id="IPR051060">
    <property type="entry name" value="Carbamoyltrans_HypF-like"/>
</dbReference>
<dbReference type="EC" id="6.2.-.-" evidence="8"/>
<dbReference type="Gene3D" id="3.30.420.360">
    <property type="match status" value="1"/>
</dbReference>
<dbReference type="Gene3D" id="3.30.420.40">
    <property type="match status" value="1"/>
</dbReference>
<dbReference type="InterPro" id="IPR055128">
    <property type="entry name" value="HypF_C_2"/>
</dbReference>
<proteinExistence type="inferred from homology"/>
<evidence type="ECO:0000256" key="4">
    <source>
        <dbReference type="ARBA" id="ARBA00022723"/>
    </source>
</evidence>
<dbReference type="SUPFAM" id="SSF54975">
    <property type="entry name" value="Acylphosphatase/BLUF domain-like"/>
    <property type="match status" value="1"/>
</dbReference>
<evidence type="ECO:0000259" key="11">
    <source>
        <dbReference type="PROSITE" id="PS51163"/>
    </source>
</evidence>
<dbReference type="InterPro" id="IPR036046">
    <property type="entry name" value="Acylphosphatase-like_dom_sf"/>
</dbReference>
<evidence type="ECO:0000313" key="12">
    <source>
        <dbReference type="EMBL" id="CAE6739517.1"/>
    </source>
</evidence>
<name>A0ABM8R955_9BACT</name>
<dbReference type="InterPro" id="IPR004421">
    <property type="entry name" value="Carbamoyltransferase_HypF"/>
</dbReference>
<comment type="caution">
    <text evidence="12">The sequence shown here is derived from an EMBL/GenBank/DDBJ whole genome shotgun (WGS) entry which is preliminary data.</text>
</comment>
<organism evidence="12 13">
    <name type="scientific">Nitrospira defluvii</name>
    <dbReference type="NCBI Taxonomy" id="330214"/>
    <lineage>
        <taxon>Bacteria</taxon>
        <taxon>Pseudomonadati</taxon>
        <taxon>Nitrospirota</taxon>
        <taxon>Nitrospiria</taxon>
        <taxon>Nitrospirales</taxon>
        <taxon>Nitrospiraceae</taxon>
        <taxon>Nitrospira</taxon>
    </lineage>
</organism>
<feature type="active site" evidence="9">
    <location>
        <position position="41"/>
    </location>
</feature>
<comment type="catalytic activity">
    <reaction evidence="7">
        <text>C-terminal L-cysteinyl-[HypE protein] + carbamoyl phosphate + ATP + H2O = C-terminal S-carboxamide-L-cysteinyl-[HypE protein] + AMP + phosphate + diphosphate + H(+)</text>
        <dbReference type="Rhea" id="RHEA:55636"/>
        <dbReference type="Rhea" id="RHEA-COMP:14247"/>
        <dbReference type="Rhea" id="RHEA-COMP:14392"/>
        <dbReference type="ChEBI" id="CHEBI:15377"/>
        <dbReference type="ChEBI" id="CHEBI:15378"/>
        <dbReference type="ChEBI" id="CHEBI:30616"/>
        <dbReference type="ChEBI" id="CHEBI:33019"/>
        <dbReference type="ChEBI" id="CHEBI:43474"/>
        <dbReference type="ChEBI" id="CHEBI:58228"/>
        <dbReference type="ChEBI" id="CHEBI:76913"/>
        <dbReference type="ChEBI" id="CHEBI:139126"/>
        <dbReference type="ChEBI" id="CHEBI:456215"/>
    </reaction>
</comment>
<dbReference type="Pfam" id="PF17788">
    <property type="entry name" value="HypF_C"/>
    <property type="match status" value="1"/>
</dbReference>
<feature type="active site" evidence="9">
    <location>
        <position position="23"/>
    </location>
</feature>
<accession>A0ABM8R955</accession>
<comment type="pathway">
    <text evidence="1">Protein modification; [NiFe] hydrogenase maturation.</text>
</comment>
<evidence type="ECO:0000259" key="10">
    <source>
        <dbReference type="PROSITE" id="PS51160"/>
    </source>
</evidence>
<dbReference type="PROSITE" id="PS00150">
    <property type="entry name" value="ACYLPHOSPHATASE_1"/>
    <property type="match status" value="1"/>
</dbReference>
<keyword evidence="13" id="KW-1185">Reference proteome</keyword>
<evidence type="ECO:0000256" key="9">
    <source>
        <dbReference type="PROSITE-ProRule" id="PRU00520"/>
    </source>
</evidence>
<evidence type="ECO:0000256" key="1">
    <source>
        <dbReference type="ARBA" id="ARBA00004711"/>
    </source>
</evidence>
<dbReference type="InterPro" id="IPR043129">
    <property type="entry name" value="ATPase_NBD"/>
</dbReference>
<dbReference type="InterPro" id="IPR041440">
    <property type="entry name" value="HypF_C"/>
</dbReference>
<dbReference type="InterPro" id="IPR011125">
    <property type="entry name" value="Znf_HypF"/>
</dbReference>
<dbReference type="EMBL" id="CAJNBJ010000005">
    <property type="protein sequence ID" value="CAE6739517.1"/>
    <property type="molecule type" value="Genomic_DNA"/>
</dbReference>
<dbReference type="NCBIfam" id="TIGR00143">
    <property type="entry name" value="hypF"/>
    <property type="match status" value="1"/>
</dbReference>
<dbReference type="PROSITE" id="PS51163">
    <property type="entry name" value="YRDC"/>
    <property type="match status" value="1"/>
</dbReference>
<dbReference type="Proteomes" id="UP000675880">
    <property type="component" value="Unassembled WGS sequence"/>
</dbReference>
<dbReference type="InterPro" id="IPR017968">
    <property type="entry name" value="Acylphosphatase_CS"/>
</dbReference>
<dbReference type="SUPFAM" id="SSF53067">
    <property type="entry name" value="Actin-like ATPase domain"/>
    <property type="match status" value="1"/>
</dbReference>
<evidence type="ECO:0000313" key="13">
    <source>
        <dbReference type="Proteomes" id="UP000675880"/>
    </source>
</evidence>
<evidence type="ECO:0000256" key="8">
    <source>
        <dbReference type="PIRNR" id="PIRNR006256"/>
    </source>
</evidence>
<dbReference type="PANTHER" id="PTHR42959">
    <property type="entry name" value="CARBAMOYLTRANSFERASE"/>
    <property type="match status" value="1"/>
</dbReference>
<feature type="domain" description="Acylphosphatase-like" evidence="10">
    <location>
        <begin position="8"/>
        <end position="94"/>
    </location>
</feature>
<reference evidence="12 13" key="1">
    <citation type="submission" date="2021-02" db="EMBL/GenBank/DDBJ databases">
        <authorList>
            <person name="Han P."/>
        </authorList>
    </citation>
    <scope>NUCLEOTIDE SEQUENCE [LARGE SCALE GENOMIC DNA]</scope>
    <source>
        <strain evidence="12">Candidatus Nitrospira sp. ZN2</strain>
    </source>
</reference>
<evidence type="ECO:0000256" key="2">
    <source>
        <dbReference type="ARBA" id="ARBA00008097"/>
    </source>
</evidence>
<dbReference type="Pfam" id="PF22521">
    <property type="entry name" value="HypF_C_2"/>
    <property type="match status" value="1"/>
</dbReference>
<keyword evidence="6" id="KW-0862">Zinc</keyword>
<dbReference type="SUPFAM" id="SSF55821">
    <property type="entry name" value="YrdC/RibB"/>
    <property type="match status" value="1"/>
</dbReference>
<dbReference type="InterPro" id="IPR017945">
    <property type="entry name" value="DHBP_synth_RibB-like_a/b_dom"/>
</dbReference>
<dbReference type="Gene3D" id="3.90.870.50">
    <property type="match status" value="1"/>
</dbReference>
<dbReference type="InterPro" id="IPR001792">
    <property type="entry name" value="Acylphosphatase-like_dom"/>
</dbReference>
<dbReference type="Pfam" id="PF01300">
    <property type="entry name" value="Sua5_yciO_yrdC"/>
    <property type="match status" value="1"/>
</dbReference>
<dbReference type="RefSeq" id="WP_213041966.1">
    <property type="nucleotide sequence ID" value="NZ_CAJNBJ010000005.1"/>
</dbReference>
<feature type="domain" description="YrdC-like" evidence="11">
    <location>
        <begin position="205"/>
        <end position="390"/>
    </location>
</feature>